<dbReference type="Gene3D" id="3.30.420.40">
    <property type="match status" value="2"/>
</dbReference>
<dbReference type="InterPro" id="IPR043129">
    <property type="entry name" value="ATPase_NBD"/>
</dbReference>
<evidence type="ECO:0000313" key="1">
    <source>
        <dbReference type="EMBL" id="TDW95889.1"/>
    </source>
</evidence>
<dbReference type="OrthoDB" id="871343at2"/>
<reference evidence="1 2" key="1">
    <citation type="submission" date="2019-03" db="EMBL/GenBank/DDBJ databases">
        <title>Genomic Encyclopedia of Type Strains, Phase IV (KMG-IV): sequencing the most valuable type-strain genomes for metagenomic binning, comparative biology and taxonomic classification.</title>
        <authorList>
            <person name="Goeker M."/>
        </authorList>
    </citation>
    <scope>NUCLEOTIDE SEQUENCE [LARGE SCALE GENOMIC DNA]</scope>
    <source>
        <strain evidence="1 2">DSM 100059</strain>
    </source>
</reference>
<dbReference type="PANTHER" id="PTHR43190">
    <property type="entry name" value="N-ACETYL-D-GLUCOSAMINE KINASE"/>
    <property type="match status" value="1"/>
</dbReference>
<dbReference type="Proteomes" id="UP000294498">
    <property type="component" value="Unassembled WGS sequence"/>
</dbReference>
<dbReference type="AlphaFoldDB" id="A0A4R8DED9"/>
<name>A0A4R8DED9_9BACT</name>
<accession>A0A4R8DED9</accession>
<dbReference type="SUPFAM" id="SSF53067">
    <property type="entry name" value="Actin-like ATPase domain"/>
    <property type="match status" value="2"/>
</dbReference>
<dbReference type="EMBL" id="SODV01000002">
    <property type="protein sequence ID" value="TDW95889.1"/>
    <property type="molecule type" value="Genomic_DNA"/>
</dbReference>
<protein>
    <recommendedName>
        <fullName evidence="3">N-acetylglucosamine kinase-like BadF-type ATPase</fullName>
    </recommendedName>
</protein>
<keyword evidence="2" id="KW-1185">Reference proteome</keyword>
<dbReference type="PANTHER" id="PTHR43190:SF3">
    <property type="entry name" value="N-ACETYL-D-GLUCOSAMINE KINASE"/>
    <property type="match status" value="1"/>
</dbReference>
<dbReference type="RefSeq" id="WP_133995666.1">
    <property type="nucleotide sequence ID" value="NZ_SODV01000002.1"/>
</dbReference>
<organism evidence="1 2">
    <name type="scientific">Dinghuibacter silviterrae</name>
    <dbReference type="NCBI Taxonomy" id="1539049"/>
    <lineage>
        <taxon>Bacteria</taxon>
        <taxon>Pseudomonadati</taxon>
        <taxon>Bacteroidota</taxon>
        <taxon>Chitinophagia</taxon>
        <taxon>Chitinophagales</taxon>
        <taxon>Chitinophagaceae</taxon>
        <taxon>Dinghuibacter</taxon>
    </lineage>
</organism>
<dbReference type="Gene3D" id="1.10.720.160">
    <property type="match status" value="1"/>
</dbReference>
<sequence length="285" mass="30702">MMLIADSGSTKTNWSIIGEDGIPRFFDTEGYNPYFQNSKAIASSLSGSLPADLDRRAVGGIHFYGAGCFEDKADIVAAALRELFPAAKIFVGLDLFGSARALLGNGPGFIAILGTGANTGLYDGTRITANIDSLGYLLGDEGSGYYIGKKLLGDFIRGYMPAPVAGELASTYSVTRESIMTRLYSGPSPNRYCAGFVPFLENSQADVDYTRGLVASAFADFFKCLVCKYADYKRYSFNCTGSVAYAFRDILADTAARYQMPWGTVLKAPIQGLVGYHGGLYIKLF</sequence>
<evidence type="ECO:0000313" key="2">
    <source>
        <dbReference type="Proteomes" id="UP000294498"/>
    </source>
</evidence>
<gene>
    <name evidence="1" type="ORF">EDB95_3710</name>
</gene>
<dbReference type="CDD" id="cd24079">
    <property type="entry name" value="ASKHA_NBD_PG1100-like"/>
    <property type="match status" value="1"/>
</dbReference>
<proteinExistence type="predicted"/>
<dbReference type="InterPro" id="IPR052519">
    <property type="entry name" value="Euk-type_GlcNAc_Kinase"/>
</dbReference>
<evidence type="ECO:0008006" key="3">
    <source>
        <dbReference type="Google" id="ProtNLM"/>
    </source>
</evidence>
<comment type="caution">
    <text evidence="1">The sequence shown here is derived from an EMBL/GenBank/DDBJ whole genome shotgun (WGS) entry which is preliminary data.</text>
</comment>